<proteinExistence type="predicted"/>
<comment type="caution">
    <text evidence="1">The sequence shown here is derived from an EMBL/GenBank/DDBJ whole genome shotgun (WGS) entry which is preliminary data.</text>
</comment>
<dbReference type="EMBL" id="MDHH01000001">
    <property type="protein sequence ID" value="OUE03466.1"/>
    <property type="molecule type" value="Genomic_DNA"/>
</dbReference>
<keyword evidence="2" id="KW-1185">Reference proteome</keyword>
<name>A0A251XJ73_CLAMM</name>
<accession>A0A251XJ73</accession>
<sequence length="144" mass="14819">MTVRASRSAATTARPPASCTRAMTALGSHTRPEAPGYWMKAPNASGSSAGSTVARSCATSSMPSAAARLSRSARVCGRASASMRKTGVFAFEARRASSMPSTTAVASSSMDAFAVARPESSATIVWKLMSASSRPCEISGWYGV</sequence>
<dbReference type="AlphaFoldDB" id="A0A251XJ73"/>
<organism evidence="1 2">
    <name type="scientific">Clavibacter michiganensis subsp. michiganensis</name>
    <dbReference type="NCBI Taxonomy" id="33013"/>
    <lineage>
        <taxon>Bacteria</taxon>
        <taxon>Bacillati</taxon>
        <taxon>Actinomycetota</taxon>
        <taxon>Actinomycetes</taxon>
        <taxon>Micrococcales</taxon>
        <taxon>Microbacteriaceae</taxon>
        <taxon>Clavibacter</taxon>
    </lineage>
</organism>
<dbReference type="Proteomes" id="UP000195062">
    <property type="component" value="Unassembled WGS sequence"/>
</dbReference>
<gene>
    <name evidence="1" type="ORF">CMMCAS07_00855</name>
</gene>
<reference evidence="1 2" key="1">
    <citation type="submission" date="2016-08" db="EMBL/GenBank/DDBJ databases">
        <title>Genome sequence of Clavibacter michiganensis subsp. michiganensis strain CASJ007.</title>
        <authorList>
            <person name="Thapa S.P."/>
            <person name="Coaker G."/>
        </authorList>
    </citation>
    <scope>NUCLEOTIDE SEQUENCE [LARGE SCALE GENOMIC DNA]</scope>
    <source>
        <strain evidence="1">CASJ007</strain>
    </source>
</reference>
<evidence type="ECO:0000313" key="2">
    <source>
        <dbReference type="Proteomes" id="UP000195062"/>
    </source>
</evidence>
<evidence type="ECO:0000313" key="1">
    <source>
        <dbReference type="EMBL" id="OUE03466.1"/>
    </source>
</evidence>
<protein>
    <submittedName>
        <fullName evidence="1">Uncharacterized protein</fullName>
    </submittedName>
</protein>